<dbReference type="Proteomes" id="UP000177263">
    <property type="component" value="Unassembled WGS sequence"/>
</dbReference>
<feature type="region of interest" description="Disordered" evidence="1">
    <location>
        <begin position="198"/>
        <end position="230"/>
    </location>
</feature>
<dbReference type="InterPro" id="IPR036869">
    <property type="entry name" value="J_dom_sf"/>
</dbReference>
<dbReference type="PROSITE" id="PS50076">
    <property type="entry name" value="DNAJ_2"/>
    <property type="match status" value="1"/>
</dbReference>
<feature type="transmembrane region" description="Helical" evidence="2">
    <location>
        <begin position="302"/>
        <end position="325"/>
    </location>
</feature>
<dbReference type="PRINTS" id="PR00625">
    <property type="entry name" value="JDOMAIN"/>
</dbReference>
<keyword evidence="2" id="KW-1133">Transmembrane helix</keyword>
<feature type="compositionally biased region" description="Polar residues" evidence="1">
    <location>
        <begin position="198"/>
        <end position="210"/>
    </location>
</feature>
<dbReference type="EMBL" id="MGGM01000027">
    <property type="protein sequence ID" value="OGM28580.1"/>
    <property type="molecule type" value="Genomic_DNA"/>
</dbReference>
<sequence>MATGDKFIDYYSILGVSKDATLNEIKKAYRQKQRETHTDTSGLNVDPTALNAEEHDIFESSKKDKTFKPDITMDPNYQNAGQFRAEHPDRAKVYDIKEKVRTYTIPEQDPAYQEFQNEISGGTQPDDAWGRFVEQYPEKAKTYQTQNQYLEGALRNMEIERERRWNELTEKTKLIGQAYDSLNVDELRESYDRQYTAWQAASQPSDSGGASVSYGSSPEPSSAPRVDFGGAPAIPGSGAASAAAGTVAKSVASKAAGKAAASAIGAALGTAVAPIIGTIIGSALAEVGSRFMKFFKRNTGEALAFLASPFLALNGIIAAIAAGIGSALGSVGSTVGISLIAAPLILAFFIYMIQMGGYVVPYSGSATSLDNPPDVDMAACFELRGYWPLPNAENIADASQQIAIETSYVSKLCANGTIYLEYQTAAVRFGGETRGADLIWLSSAGTSNVIAALITLAHESGHVLARRTNLLQYYLASSLLPTELPTAGDKEGLICTYPIPVTDQYFQLATPEAVQLKKDNENFAEMIMLYFSLNGQNICRAAATYCNCFDDLDTDEREIMQDVLPLHWTFAGTYIFN</sequence>
<feature type="compositionally biased region" description="Low complexity" evidence="1">
    <location>
        <begin position="211"/>
        <end position="230"/>
    </location>
</feature>
<dbReference type="SUPFAM" id="SSF46565">
    <property type="entry name" value="Chaperone J-domain"/>
    <property type="match status" value="1"/>
</dbReference>
<feature type="transmembrane region" description="Helical" evidence="2">
    <location>
        <begin position="331"/>
        <end position="353"/>
    </location>
</feature>
<dbReference type="Gene3D" id="1.10.287.110">
    <property type="entry name" value="DnaJ domain"/>
    <property type="match status" value="1"/>
</dbReference>
<dbReference type="AlphaFoldDB" id="A0A1F7YN09"/>
<evidence type="ECO:0000313" key="5">
    <source>
        <dbReference type="Proteomes" id="UP000177263"/>
    </source>
</evidence>
<dbReference type="InterPro" id="IPR001623">
    <property type="entry name" value="DnaJ_domain"/>
</dbReference>
<evidence type="ECO:0000256" key="1">
    <source>
        <dbReference type="SAM" id="MobiDB-lite"/>
    </source>
</evidence>
<feature type="domain" description="J" evidence="3">
    <location>
        <begin position="9"/>
        <end position="195"/>
    </location>
</feature>
<proteinExistence type="predicted"/>
<gene>
    <name evidence="4" type="ORF">A2801_01695</name>
</gene>
<keyword evidence="2" id="KW-0472">Membrane</keyword>
<organism evidence="4 5">
    <name type="scientific">Candidatus Woesebacteria bacterium RIFCSPHIGHO2_01_FULL_41_10</name>
    <dbReference type="NCBI Taxonomy" id="1802500"/>
    <lineage>
        <taxon>Bacteria</taxon>
        <taxon>Candidatus Woeseibacteriota</taxon>
    </lineage>
</organism>
<evidence type="ECO:0000259" key="3">
    <source>
        <dbReference type="PROSITE" id="PS50076"/>
    </source>
</evidence>
<dbReference type="STRING" id="1802500.A2801_01695"/>
<dbReference type="CDD" id="cd06257">
    <property type="entry name" value="DnaJ"/>
    <property type="match status" value="1"/>
</dbReference>
<evidence type="ECO:0000256" key="2">
    <source>
        <dbReference type="SAM" id="Phobius"/>
    </source>
</evidence>
<accession>A0A1F7YN09</accession>
<protein>
    <recommendedName>
        <fullName evidence="3">J domain-containing protein</fullName>
    </recommendedName>
</protein>
<keyword evidence="2" id="KW-0812">Transmembrane</keyword>
<feature type="transmembrane region" description="Helical" evidence="2">
    <location>
        <begin position="259"/>
        <end position="281"/>
    </location>
</feature>
<comment type="caution">
    <text evidence="4">The sequence shown here is derived from an EMBL/GenBank/DDBJ whole genome shotgun (WGS) entry which is preliminary data.</text>
</comment>
<evidence type="ECO:0000313" key="4">
    <source>
        <dbReference type="EMBL" id="OGM28580.1"/>
    </source>
</evidence>
<reference evidence="4 5" key="1">
    <citation type="journal article" date="2016" name="Nat. Commun.">
        <title>Thousands of microbial genomes shed light on interconnected biogeochemical processes in an aquifer system.</title>
        <authorList>
            <person name="Anantharaman K."/>
            <person name="Brown C.T."/>
            <person name="Hug L.A."/>
            <person name="Sharon I."/>
            <person name="Castelle C.J."/>
            <person name="Probst A.J."/>
            <person name="Thomas B.C."/>
            <person name="Singh A."/>
            <person name="Wilkins M.J."/>
            <person name="Karaoz U."/>
            <person name="Brodie E.L."/>
            <person name="Williams K.H."/>
            <person name="Hubbard S.S."/>
            <person name="Banfield J.F."/>
        </authorList>
    </citation>
    <scope>NUCLEOTIDE SEQUENCE [LARGE SCALE GENOMIC DNA]</scope>
</reference>
<dbReference type="Pfam" id="PF00226">
    <property type="entry name" value="DnaJ"/>
    <property type="match status" value="1"/>
</dbReference>
<name>A0A1F7YN09_9BACT</name>